<name>A0AAD7HSW6_9AGAR</name>
<keyword evidence="2" id="KW-1185">Reference proteome</keyword>
<comment type="caution">
    <text evidence="1">The sequence shown here is derived from an EMBL/GenBank/DDBJ whole genome shotgun (WGS) entry which is preliminary data.</text>
</comment>
<evidence type="ECO:0008006" key="3">
    <source>
        <dbReference type="Google" id="ProtNLM"/>
    </source>
</evidence>
<organism evidence="1 2">
    <name type="scientific">Mycena metata</name>
    <dbReference type="NCBI Taxonomy" id="1033252"/>
    <lineage>
        <taxon>Eukaryota</taxon>
        <taxon>Fungi</taxon>
        <taxon>Dikarya</taxon>
        <taxon>Basidiomycota</taxon>
        <taxon>Agaricomycotina</taxon>
        <taxon>Agaricomycetes</taxon>
        <taxon>Agaricomycetidae</taxon>
        <taxon>Agaricales</taxon>
        <taxon>Marasmiineae</taxon>
        <taxon>Mycenaceae</taxon>
        <taxon>Mycena</taxon>
    </lineage>
</organism>
<proteinExistence type="predicted"/>
<evidence type="ECO:0000313" key="2">
    <source>
        <dbReference type="Proteomes" id="UP001215598"/>
    </source>
</evidence>
<evidence type="ECO:0000313" key="1">
    <source>
        <dbReference type="EMBL" id="KAJ7727589.1"/>
    </source>
</evidence>
<protein>
    <recommendedName>
        <fullName evidence="3">Tesmin/TSO1-like CXC domain-containing protein</fullName>
    </recommendedName>
</protein>
<accession>A0AAD7HSW6</accession>
<dbReference type="AlphaFoldDB" id="A0AAD7HSW6"/>
<gene>
    <name evidence="1" type="ORF">B0H16DRAFT_251259</name>
</gene>
<reference evidence="1" key="1">
    <citation type="submission" date="2023-03" db="EMBL/GenBank/DDBJ databases">
        <title>Massive genome expansion in bonnet fungi (Mycena s.s.) driven by repeated elements and novel gene families across ecological guilds.</title>
        <authorList>
            <consortium name="Lawrence Berkeley National Laboratory"/>
            <person name="Harder C.B."/>
            <person name="Miyauchi S."/>
            <person name="Viragh M."/>
            <person name="Kuo A."/>
            <person name="Thoen E."/>
            <person name="Andreopoulos B."/>
            <person name="Lu D."/>
            <person name="Skrede I."/>
            <person name="Drula E."/>
            <person name="Henrissat B."/>
            <person name="Morin E."/>
            <person name="Kohler A."/>
            <person name="Barry K."/>
            <person name="LaButti K."/>
            <person name="Morin E."/>
            <person name="Salamov A."/>
            <person name="Lipzen A."/>
            <person name="Mereny Z."/>
            <person name="Hegedus B."/>
            <person name="Baldrian P."/>
            <person name="Stursova M."/>
            <person name="Weitz H."/>
            <person name="Taylor A."/>
            <person name="Grigoriev I.V."/>
            <person name="Nagy L.G."/>
            <person name="Martin F."/>
            <person name="Kauserud H."/>
        </authorList>
    </citation>
    <scope>NUCLEOTIDE SEQUENCE</scope>
    <source>
        <strain evidence="1">CBHHK182m</strain>
    </source>
</reference>
<dbReference type="Proteomes" id="UP001215598">
    <property type="component" value="Unassembled WGS sequence"/>
</dbReference>
<sequence length="249" mass="28274">MYVDEESISPYTHGQEGPDVLYEAERRIEGRKPEETCTCNSATACRAARCGCHKSGFTCKTTCACARPGGGCHNPMRDLSYIFGTNPTDRPTTLSACLISKIMRENAKQPNGARIWWEGVRDEMWEGILRTWGRDDYVWADQADAVRARDYAGLNATEQMVLRRRSIKHWLQPQSCFFFYSFCRNSLVQGDCTSHCPVCNACRDWRQWHCKLCNKCTYGLTLPCGNCSLEGVRAFHASKEDMARMFGTN</sequence>
<dbReference type="EMBL" id="JARKIB010000178">
    <property type="protein sequence ID" value="KAJ7727589.1"/>
    <property type="molecule type" value="Genomic_DNA"/>
</dbReference>